<evidence type="ECO:0000256" key="1">
    <source>
        <dbReference type="SAM" id="MobiDB-lite"/>
    </source>
</evidence>
<gene>
    <name evidence="2" type="ORF">JOF29_005461</name>
</gene>
<proteinExistence type="predicted"/>
<feature type="region of interest" description="Disordered" evidence="1">
    <location>
        <begin position="65"/>
        <end position="96"/>
    </location>
</feature>
<sequence>MRPLFKVISPGGPLPDFLTPEVPGLESSVEVLMDTPADVIRDELGPYPPPELDCYLRGLLEGRAGSRRALGSQSGSSTSRYSRRHLGSCSDGTAPT</sequence>
<keyword evidence="3" id="KW-1185">Reference proteome</keyword>
<protein>
    <submittedName>
        <fullName evidence="2">Uncharacterized protein</fullName>
    </submittedName>
</protein>
<name>A0ABS4URT7_9ACTN</name>
<evidence type="ECO:0000313" key="3">
    <source>
        <dbReference type="Proteomes" id="UP000755585"/>
    </source>
</evidence>
<evidence type="ECO:0000313" key="2">
    <source>
        <dbReference type="EMBL" id="MBP2354351.1"/>
    </source>
</evidence>
<organism evidence="2 3">
    <name type="scientific">Kribbella aluminosa</name>
    <dbReference type="NCBI Taxonomy" id="416017"/>
    <lineage>
        <taxon>Bacteria</taxon>
        <taxon>Bacillati</taxon>
        <taxon>Actinomycetota</taxon>
        <taxon>Actinomycetes</taxon>
        <taxon>Propionibacteriales</taxon>
        <taxon>Kribbellaceae</taxon>
        <taxon>Kribbella</taxon>
    </lineage>
</organism>
<accession>A0ABS4URT7</accession>
<reference evidence="2 3" key="1">
    <citation type="submission" date="2021-03" db="EMBL/GenBank/DDBJ databases">
        <title>Sequencing the genomes of 1000 actinobacteria strains.</title>
        <authorList>
            <person name="Klenk H.-P."/>
        </authorList>
    </citation>
    <scope>NUCLEOTIDE SEQUENCE [LARGE SCALE GENOMIC DNA]</scope>
    <source>
        <strain evidence="2 3">DSM 18824</strain>
    </source>
</reference>
<dbReference type="EMBL" id="JAGINT010000002">
    <property type="protein sequence ID" value="MBP2354351.1"/>
    <property type="molecule type" value="Genomic_DNA"/>
</dbReference>
<dbReference type="RefSeq" id="WP_245359482.1">
    <property type="nucleotide sequence ID" value="NZ_BAAAVU010000010.1"/>
</dbReference>
<dbReference type="Proteomes" id="UP000755585">
    <property type="component" value="Unassembled WGS sequence"/>
</dbReference>
<comment type="caution">
    <text evidence="2">The sequence shown here is derived from an EMBL/GenBank/DDBJ whole genome shotgun (WGS) entry which is preliminary data.</text>
</comment>